<proteinExistence type="predicted"/>
<dbReference type="STRING" id="3218.A0A2K1IJB0"/>
<dbReference type="OrthoDB" id="2690153at2759"/>
<dbReference type="Pfam" id="PF00890">
    <property type="entry name" value="FAD_binding_2"/>
    <property type="match status" value="1"/>
</dbReference>
<evidence type="ECO:0000313" key="6">
    <source>
        <dbReference type="EMBL" id="PNR29366.1"/>
    </source>
</evidence>
<evidence type="ECO:0000256" key="3">
    <source>
        <dbReference type="SAM" id="MobiDB-lite"/>
    </source>
</evidence>
<dbReference type="Gramene" id="Pp3c23_14180V3.1">
    <property type="protein sequence ID" value="Pp3c23_14180V3.1"/>
    <property type="gene ID" value="Pp3c23_14180"/>
</dbReference>
<feature type="domain" description="FAD-dependent oxidoreductase 2 FAD-binding" evidence="4">
    <location>
        <begin position="262"/>
        <end position="296"/>
    </location>
</feature>
<dbReference type="PANTHER" id="PTHR42842">
    <property type="entry name" value="FAD/NAD(P)-BINDING OXIDOREDUCTASE"/>
    <property type="match status" value="1"/>
</dbReference>
<evidence type="ECO:0000259" key="5">
    <source>
        <dbReference type="Pfam" id="PF21688"/>
    </source>
</evidence>
<dbReference type="EMBL" id="ABEU02000023">
    <property type="protein sequence ID" value="PNR29366.1"/>
    <property type="molecule type" value="Genomic_DNA"/>
</dbReference>
<organism evidence="6">
    <name type="scientific">Physcomitrium patens</name>
    <name type="common">Spreading-leaved earth moss</name>
    <name type="synonym">Physcomitrella patens</name>
    <dbReference type="NCBI Taxonomy" id="3218"/>
    <lineage>
        <taxon>Eukaryota</taxon>
        <taxon>Viridiplantae</taxon>
        <taxon>Streptophyta</taxon>
        <taxon>Embryophyta</taxon>
        <taxon>Bryophyta</taxon>
        <taxon>Bryophytina</taxon>
        <taxon>Bryopsida</taxon>
        <taxon>Funariidae</taxon>
        <taxon>Funariales</taxon>
        <taxon>Funariaceae</taxon>
        <taxon>Physcomitrium</taxon>
    </lineage>
</organism>
<dbReference type="PANTHER" id="PTHR42842:SF3">
    <property type="entry name" value="FAD_NAD(P)-BINDING OXIDOREDUCTASE FAMILY PROTEIN"/>
    <property type="match status" value="1"/>
</dbReference>
<protein>
    <submittedName>
        <fullName evidence="6 7">Uncharacterized protein</fullName>
    </submittedName>
</protein>
<dbReference type="EnsemblPlants" id="Pp3c23_14180V3.1">
    <property type="protein sequence ID" value="Pp3c23_14180V3.1"/>
    <property type="gene ID" value="Pp3c23_14180"/>
</dbReference>
<evidence type="ECO:0000259" key="4">
    <source>
        <dbReference type="Pfam" id="PF00890"/>
    </source>
</evidence>
<dbReference type="Gramene" id="Pp3c23_14180V3.3">
    <property type="protein sequence ID" value="Pp3c23_14180V3.3"/>
    <property type="gene ID" value="Pp3c23_14180"/>
</dbReference>
<dbReference type="EnsemblPlants" id="Pp3c23_14180V3.3">
    <property type="protein sequence ID" value="Pp3c23_14180V3.3"/>
    <property type="gene ID" value="Pp3c23_14180"/>
</dbReference>
<feature type="region of interest" description="Disordered" evidence="3">
    <location>
        <begin position="222"/>
        <end position="255"/>
    </location>
</feature>
<dbReference type="OMA" id="TESNFCF"/>
<dbReference type="PRINTS" id="PR00368">
    <property type="entry name" value="FADPNR"/>
</dbReference>
<evidence type="ECO:0000313" key="8">
    <source>
        <dbReference type="Proteomes" id="UP000006727"/>
    </source>
</evidence>
<dbReference type="InterPro" id="IPR028348">
    <property type="entry name" value="FAD-binding_protein"/>
</dbReference>
<dbReference type="GeneID" id="112276235"/>
<name>A0A2K1IJB0_PHYPA</name>
<dbReference type="Gene3D" id="3.30.70.2700">
    <property type="match status" value="1"/>
</dbReference>
<evidence type="ECO:0000256" key="2">
    <source>
        <dbReference type="ARBA" id="ARBA00023002"/>
    </source>
</evidence>
<dbReference type="SUPFAM" id="SSF51905">
    <property type="entry name" value="FAD/NAD(P)-binding domain"/>
    <property type="match status" value="1"/>
</dbReference>
<reference evidence="7" key="3">
    <citation type="submission" date="2020-12" db="UniProtKB">
        <authorList>
            <consortium name="EnsemblPlants"/>
        </authorList>
    </citation>
    <scope>IDENTIFICATION</scope>
</reference>
<dbReference type="PaxDb" id="3218-PP1S379_22V6.1"/>
<evidence type="ECO:0000313" key="7">
    <source>
        <dbReference type="EnsemblPlants" id="Pp3c23_14180V3.1"/>
    </source>
</evidence>
<sequence>MSFVVAQNLADSLFLPQLPKSFSQLGSPAGAGSERVTFRTSVQGSAVRGKPDSKRSFYDSAERSYARRGSYFRRKDDAAKELAVERQMGGNTGRRKTIMESAGYFRIYRVEVPLDKDSGKDSYEVSDAVLESTAGALGCQPEMLPRSGLTVIRKSFDARKDLKFVYTVELDIEECMKQNPKIKLILSKLGVKPARLEFSKMPWAPLDVVSVLAREGETRVASSSTELAAEGDAQFQGPDLEQRGTSNASTTGRRSGHEMAKVVVVGSGPAGLFAALVLAESGAKVTLVERGQPVEGRGKDIGALMVRRLLNAESNLCYGEGGAGTWSDGKLTTRIGKNGGSVQAVLATLVRFGAPASILMDGKPHVGTDRLIHILRSFRQHLSALGVTLLFGTRMDDLVVRDGRLVGVHVSPVSENSESACPTILEADAVVLGVGHSARDVYYNLQSHDVLMTPKDFAVGFRVEHPQELINEIQYHKWASEVQRGKGKLPVADYRVAMNIKEDEVLSRGCYSFCMCPGGQIVPTSTDESELCINGMSFSKRSSKWANSALVVTVPSADFDPLIGEHGPLAGIAFQRALERDAAILGGGKLVAPAQTIPDFMEGKLSGNELPSSSYRLGVRAAPLHELLPSHLTRALREALLAFNDQLPGFITEHGLLHAIETRTSSPVRIDRDKDTYECVSLPGLFPVGEGAGYAGGIVSAAVDGMHAGLAIAKIFNPSSSDLGRSLQITED</sequence>
<dbReference type="InterPro" id="IPR036188">
    <property type="entry name" value="FAD/NAD-bd_sf"/>
</dbReference>
<reference evidence="6 8" key="1">
    <citation type="journal article" date="2008" name="Science">
        <title>The Physcomitrella genome reveals evolutionary insights into the conquest of land by plants.</title>
        <authorList>
            <person name="Rensing S."/>
            <person name="Lang D."/>
            <person name="Zimmer A."/>
            <person name="Terry A."/>
            <person name="Salamov A."/>
            <person name="Shapiro H."/>
            <person name="Nishiyama T."/>
            <person name="Perroud P.-F."/>
            <person name="Lindquist E."/>
            <person name="Kamisugi Y."/>
            <person name="Tanahashi T."/>
            <person name="Sakakibara K."/>
            <person name="Fujita T."/>
            <person name="Oishi K."/>
            <person name="Shin-I T."/>
            <person name="Kuroki Y."/>
            <person name="Toyoda A."/>
            <person name="Suzuki Y."/>
            <person name="Hashimoto A."/>
            <person name="Yamaguchi K."/>
            <person name="Sugano A."/>
            <person name="Kohara Y."/>
            <person name="Fujiyama A."/>
            <person name="Anterola A."/>
            <person name="Aoki S."/>
            <person name="Ashton N."/>
            <person name="Barbazuk W.B."/>
            <person name="Barker E."/>
            <person name="Bennetzen J."/>
            <person name="Bezanilla M."/>
            <person name="Blankenship R."/>
            <person name="Cho S.H."/>
            <person name="Dutcher S."/>
            <person name="Estelle M."/>
            <person name="Fawcett J.A."/>
            <person name="Gundlach H."/>
            <person name="Hanada K."/>
            <person name="Heyl A."/>
            <person name="Hicks K.A."/>
            <person name="Hugh J."/>
            <person name="Lohr M."/>
            <person name="Mayer K."/>
            <person name="Melkozernov A."/>
            <person name="Murata T."/>
            <person name="Nelson D."/>
            <person name="Pils B."/>
            <person name="Prigge M."/>
            <person name="Reiss B."/>
            <person name="Renner T."/>
            <person name="Rombauts S."/>
            <person name="Rushton P."/>
            <person name="Sanderfoot A."/>
            <person name="Schween G."/>
            <person name="Shiu S.-H."/>
            <person name="Stueber K."/>
            <person name="Theodoulou F.L."/>
            <person name="Tu H."/>
            <person name="Van de Peer Y."/>
            <person name="Verrier P.J."/>
            <person name="Waters E."/>
            <person name="Wood A."/>
            <person name="Yang L."/>
            <person name="Cove D."/>
            <person name="Cuming A."/>
            <person name="Hasebe M."/>
            <person name="Lucas S."/>
            <person name="Mishler D.B."/>
            <person name="Reski R."/>
            <person name="Grigoriev I."/>
            <person name="Quatrano R.S."/>
            <person name="Boore J.L."/>
        </authorList>
    </citation>
    <scope>NUCLEOTIDE SEQUENCE [LARGE SCALE GENOMIC DNA]</scope>
    <source>
        <strain evidence="7 8">cv. Gransden 2004</strain>
    </source>
</reference>
<dbReference type="RefSeq" id="XP_024363132.1">
    <property type="nucleotide sequence ID" value="XM_024507364.2"/>
</dbReference>
<dbReference type="AlphaFoldDB" id="A0A2K1IJB0"/>
<dbReference type="KEGG" id="ppp:112276235"/>
<reference evidence="6 8" key="2">
    <citation type="journal article" date="2018" name="Plant J.">
        <title>The Physcomitrella patens chromosome-scale assembly reveals moss genome structure and evolution.</title>
        <authorList>
            <person name="Lang D."/>
            <person name="Ullrich K.K."/>
            <person name="Murat F."/>
            <person name="Fuchs J."/>
            <person name="Jenkins J."/>
            <person name="Haas F.B."/>
            <person name="Piednoel M."/>
            <person name="Gundlach H."/>
            <person name="Van Bel M."/>
            <person name="Meyberg R."/>
            <person name="Vives C."/>
            <person name="Morata J."/>
            <person name="Symeonidi A."/>
            <person name="Hiss M."/>
            <person name="Muchero W."/>
            <person name="Kamisugi Y."/>
            <person name="Saleh O."/>
            <person name="Blanc G."/>
            <person name="Decker E.L."/>
            <person name="van Gessel N."/>
            <person name="Grimwood J."/>
            <person name="Hayes R.D."/>
            <person name="Graham S.W."/>
            <person name="Gunter L.E."/>
            <person name="McDaniel S.F."/>
            <person name="Hoernstein S.N.W."/>
            <person name="Larsson A."/>
            <person name="Li F.W."/>
            <person name="Perroud P.F."/>
            <person name="Phillips J."/>
            <person name="Ranjan P."/>
            <person name="Rokshar D.S."/>
            <person name="Rothfels C.J."/>
            <person name="Schneider L."/>
            <person name="Shu S."/>
            <person name="Stevenson D.W."/>
            <person name="Thummler F."/>
            <person name="Tillich M."/>
            <person name="Villarreal Aguilar J.C."/>
            <person name="Widiez T."/>
            <person name="Wong G.K."/>
            <person name="Wymore A."/>
            <person name="Zhang Y."/>
            <person name="Zimmer A.D."/>
            <person name="Quatrano R.S."/>
            <person name="Mayer K.F.X."/>
            <person name="Goodstein D."/>
            <person name="Casacuberta J.M."/>
            <person name="Vandepoele K."/>
            <person name="Reski R."/>
            <person name="Cuming A.C."/>
            <person name="Tuskan G.A."/>
            <person name="Maumus F."/>
            <person name="Salse J."/>
            <person name="Schmutz J."/>
            <person name="Rensing S.A."/>
        </authorList>
    </citation>
    <scope>NUCLEOTIDE SEQUENCE [LARGE SCALE GENOMIC DNA]</scope>
    <source>
        <strain evidence="7 8">cv. Gransden 2004</strain>
    </source>
</reference>
<gene>
    <name evidence="7" type="primary">LOC112276235</name>
    <name evidence="6" type="ORF">PHYPA_028059</name>
</gene>
<dbReference type="GO" id="GO:0015979">
    <property type="term" value="P:photosynthesis"/>
    <property type="evidence" value="ECO:0000318"/>
    <property type="project" value="GO_Central"/>
</dbReference>
<feature type="domain" description="FAD-dependent protein C-terminal" evidence="5">
    <location>
        <begin position="456"/>
        <end position="664"/>
    </location>
</feature>
<keyword evidence="1" id="KW-0285">Flavoprotein</keyword>
<feature type="compositionally biased region" description="Polar residues" evidence="3">
    <location>
        <begin position="243"/>
        <end position="253"/>
    </location>
</feature>
<dbReference type="GO" id="GO:0016491">
    <property type="term" value="F:oxidoreductase activity"/>
    <property type="evidence" value="ECO:0007669"/>
    <property type="project" value="UniProtKB-KW"/>
</dbReference>
<dbReference type="Gene3D" id="3.50.50.60">
    <property type="entry name" value="FAD/NAD(P)-binding domain"/>
    <property type="match status" value="2"/>
</dbReference>
<dbReference type="Pfam" id="PF21688">
    <property type="entry name" value="FAD-depend_C"/>
    <property type="match status" value="1"/>
</dbReference>
<keyword evidence="2" id="KW-0560">Oxidoreductase</keyword>
<accession>A0A2K1IJB0</accession>
<dbReference type="FunCoup" id="A0A2K1IJB0">
    <property type="interactions" value="506"/>
</dbReference>
<dbReference type="InterPro" id="IPR003953">
    <property type="entry name" value="FAD-dep_OxRdtase_2_FAD-bd"/>
</dbReference>
<keyword evidence="8" id="KW-1185">Reference proteome</keyword>
<dbReference type="InterPro" id="IPR049516">
    <property type="entry name" value="FAD-depend_C"/>
</dbReference>
<evidence type="ECO:0000256" key="1">
    <source>
        <dbReference type="ARBA" id="ARBA00022630"/>
    </source>
</evidence>
<dbReference type="Proteomes" id="UP000006727">
    <property type="component" value="Chromosome 23"/>
</dbReference>